<dbReference type="Proteomes" id="UP000271241">
    <property type="component" value="Unassembled WGS sequence"/>
</dbReference>
<feature type="transmembrane region" description="Helical" evidence="2">
    <location>
        <begin position="163"/>
        <end position="187"/>
    </location>
</feature>
<feature type="region of interest" description="Disordered" evidence="1">
    <location>
        <begin position="1"/>
        <end position="93"/>
    </location>
</feature>
<proteinExistence type="predicted"/>
<feature type="transmembrane region" description="Helical" evidence="2">
    <location>
        <begin position="238"/>
        <end position="257"/>
    </location>
</feature>
<dbReference type="AlphaFoldDB" id="A0A4V1IW31"/>
<gene>
    <name evidence="3" type="ORF">THASP1DRAFT_25485</name>
</gene>
<feature type="transmembrane region" description="Helical" evidence="2">
    <location>
        <begin position="101"/>
        <end position="123"/>
    </location>
</feature>
<keyword evidence="2" id="KW-0472">Membrane</keyword>
<keyword evidence="2" id="KW-0812">Transmembrane</keyword>
<dbReference type="EMBL" id="KZ992945">
    <property type="protein sequence ID" value="RKP06139.1"/>
    <property type="molecule type" value="Genomic_DNA"/>
</dbReference>
<name>A0A4V1IW31_9FUNG</name>
<feature type="compositionally biased region" description="Low complexity" evidence="1">
    <location>
        <begin position="68"/>
        <end position="84"/>
    </location>
</feature>
<feature type="transmembrane region" description="Helical" evidence="2">
    <location>
        <begin position="263"/>
        <end position="284"/>
    </location>
</feature>
<reference evidence="4" key="1">
    <citation type="journal article" date="2018" name="Nat. Microbiol.">
        <title>Leveraging single-cell genomics to expand the fungal tree of life.</title>
        <authorList>
            <person name="Ahrendt S.R."/>
            <person name="Quandt C.A."/>
            <person name="Ciobanu D."/>
            <person name="Clum A."/>
            <person name="Salamov A."/>
            <person name="Andreopoulos B."/>
            <person name="Cheng J.F."/>
            <person name="Woyke T."/>
            <person name="Pelin A."/>
            <person name="Henrissat B."/>
            <person name="Reynolds N.K."/>
            <person name="Benny G.L."/>
            <person name="Smith M.E."/>
            <person name="James T.Y."/>
            <person name="Grigoriev I.V."/>
        </authorList>
    </citation>
    <scope>NUCLEOTIDE SEQUENCE [LARGE SCALE GENOMIC DNA]</scope>
    <source>
        <strain evidence="4">RSA 1356</strain>
    </source>
</reference>
<keyword evidence="2" id="KW-1133">Transmembrane helix</keyword>
<keyword evidence="4" id="KW-1185">Reference proteome</keyword>
<evidence type="ECO:0000256" key="1">
    <source>
        <dbReference type="SAM" id="MobiDB-lite"/>
    </source>
</evidence>
<evidence type="ECO:0000313" key="3">
    <source>
        <dbReference type="EMBL" id="RKP06139.1"/>
    </source>
</evidence>
<protein>
    <submittedName>
        <fullName evidence="3">Uncharacterized protein</fullName>
    </submittedName>
</protein>
<organism evidence="3 4">
    <name type="scientific">Thamnocephalis sphaerospora</name>
    <dbReference type="NCBI Taxonomy" id="78915"/>
    <lineage>
        <taxon>Eukaryota</taxon>
        <taxon>Fungi</taxon>
        <taxon>Fungi incertae sedis</taxon>
        <taxon>Zoopagomycota</taxon>
        <taxon>Zoopagomycotina</taxon>
        <taxon>Zoopagomycetes</taxon>
        <taxon>Zoopagales</taxon>
        <taxon>Sigmoideomycetaceae</taxon>
        <taxon>Thamnocephalis</taxon>
    </lineage>
</organism>
<feature type="compositionally biased region" description="Polar residues" evidence="1">
    <location>
        <begin position="9"/>
        <end position="23"/>
    </location>
</feature>
<evidence type="ECO:0000313" key="4">
    <source>
        <dbReference type="Proteomes" id="UP000271241"/>
    </source>
</evidence>
<sequence length="348" mass="37909">MARVVLATPQGTSAPRPSPTSDIPTWASPFVTRAEPADGNSFASSPIGGNDGGNTDAGKNDHSAETGSDSSSKPSHSSNEGNSSRKQKHSSTFRESSASNITFLAIVCSTGLANLLACVYIAFRAHPVRAAAAQADGTPAMEQPHALTPKQYAASQRHQDHRLAFYAITNDMLVTLIVTSSVVYSYMFGHLPDKMPCRMIGFGVYGLTTMDVAMSSLLTRTVRTVREALSSGSNAKHVLVHILHYTPGTIHAIAALIHRENAVIFVTGVAFVQMGAVMHAALIWQHERRRRKALLRAERCKRYFDTREDSYQDCNSSSSDMYNTSMVEEFPHRATPDAASDHLRRTWV</sequence>
<feature type="transmembrane region" description="Helical" evidence="2">
    <location>
        <begin position="199"/>
        <end position="218"/>
    </location>
</feature>
<accession>A0A4V1IW31</accession>
<evidence type="ECO:0000256" key="2">
    <source>
        <dbReference type="SAM" id="Phobius"/>
    </source>
</evidence>